<evidence type="ECO:0000256" key="3">
    <source>
        <dbReference type="ARBA" id="ARBA00022692"/>
    </source>
</evidence>
<evidence type="ECO:0000256" key="5">
    <source>
        <dbReference type="ARBA" id="ARBA00022989"/>
    </source>
</evidence>
<evidence type="ECO:0000256" key="7">
    <source>
        <dbReference type="SAM" id="Phobius"/>
    </source>
</evidence>
<dbReference type="FunFam" id="1.20.1540.10:FF:000027">
    <property type="entry name" value="Rhomboid family intramembrane serine protease"/>
    <property type="match status" value="1"/>
</dbReference>
<dbReference type="InterPro" id="IPR035952">
    <property type="entry name" value="Rhomboid-like_sf"/>
</dbReference>
<dbReference type="InterPro" id="IPR050925">
    <property type="entry name" value="Rhomboid_protease_S54"/>
</dbReference>
<feature type="transmembrane region" description="Helical" evidence="7">
    <location>
        <begin position="129"/>
        <end position="148"/>
    </location>
</feature>
<protein>
    <submittedName>
        <fullName evidence="9">Rhomboid family protein</fullName>
    </submittedName>
</protein>
<dbReference type="PANTHER" id="PTHR43731">
    <property type="entry name" value="RHOMBOID PROTEASE"/>
    <property type="match status" value="1"/>
</dbReference>
<dbReference type="RefSeq" id="WP_013907407.1">
    <property type="nucleotide sequence ID" value="NC_015681.1"/>
</dbReference>
<dbReference type="eggNOG" id="COG0705">
    <property type="taxonomic scope" value="Bacteria"/>
</dbReference>
<evidence type="ECO:0000313" key="9">
    <source>
        <dbReference type="EMBL" id="AEH44663.1"/>
    </source>
</evidence>
<comment type="subcellular location">
    <subcellularLocation>
        <location evidence="1">Membrane</location>
        <topology evidence="1">Multi-pass membrane protein</topology>
    </subcellularLocation>
</comment>
<evidence type="ECO:0000256" key="6">
    <source>
        <dbReference type="ARBA" id="ARBA00023136"/>
    </source>
</evidence>
<evidence type="ECO:0000256" key="2">
    <source>
        <dbReference type="ARBA" id="ARBA00009045"/>
    </source>
</evidence>
<dbReference type="Proteomes" id="UP000006793">
    <property type="component" value="Chromosome"/>
</dbReference>
<organism evidence="9 10">
    <name type="scientific">Thermodesulfatator indicus (strain DSM 15286 / JCM 11887 / CIR29812)</name>
    <dbReference type="NCBI Taxonomy" id="667014"/>
    <lineage>
        <taxon>Bacteria</taxon>
        <taxon>Pseudomonadati</taxon>
        <taxon>Thermodesulfobacteriota</taxon>
        <taxon>Thermodesulfobacteria</taxon>
        <taxon>Thermodesulfobacteriales</taxon>
        <taxon>Thermodesulfatatoraceae</taxon>
        <taxon>Thermodesulfatator</taxon>
    </lineage>
</organism>
<keyword evidence="4" id="KW-0378">Hydrolase</keyword>
<dbReference type="Pfam" id="PF01694">
    <property type="entry name" value="Rhomboid"/>
    <property type="match status" value="1"/>
</dbReference>
<keyword evidence="6 7" id="KW-0472">Membrane</keyword>
<dbReference type="PaxDb" id="667014-Thein_0785"/>
<feature type="transmembrane region" description="Helical" evidence="7">
    <location>
        <begin position="12"/>
        <end position="30"/>
    </location>
</feature>
<dbReference type="AlphaFoldDB" id="F8ACG2"/>
<dbReference type="KEGG" id="tid:Thein_0785"/>
<reference evidence="9 10" key="2">
    <citation type="journal article" date="2012" name="Stand. Genomic Sci.">
        <title>Complete genome sequence of the thermophilic sulfate-reducing ocean bacterium Thermodesulfatator indicus type strain (CIR29812(T)).</title>
        <authorList>
            <person name="Anderson I."/>
            <person name="Saunders E."/>
            <person name="Lapidus A."/>
            <person name="Nolan M."/>
            <person name="Lucas S."/>
            <person name="Tice H."/>
            <person name="Del Rio T.G."/>
            <person name="Cheng J.F."/>
            <person name="Han C."/>
            <person name="Tapia R."/>
            <person name="Goodwin L.A."/>
            <person name="Pitluck S."/>
            <person name="Liolios K."/>
            <person name="Mavromatis K."/>
            <person name="Pagani I."/>
            <person name="Ivanova N."/>
            <person name="Mikhailova N."/>
            <person name="Pati A."/>
            <person name="Chen A."/>
            <person name="Palaniappan K."/>
            <person name="Land M."/>
            <person name="Hauser L."/>
            <person name="Jeffries C.D."/>
            <person name="Chang Y.J."/>
            <person name="Brambilla E.M."/>
            <person name="Rohde M."/>
            <person name="Spring S."/>
            <person name="Goker M."/>
            <person name="Detter J.C."/>
            <person name="Woyke T."/>
            <person name="Bristow J."/>
            <person name="Eisen J.A."/>
            <person name="Markowitz V."/>
            <person name="Hugenholtz P."/>
            <person name="Kyrpides N.C."/>
            <person name="Klenk H.P."/>
        </authorList>
    </citation>
    <scope>NUCLEOTIDE SEQUENCE [LARGE SCALE GENOMIC DNA]</scope>
    <source>
        <strain evidence="10">DSM 15286 / JCM 11887 / CIR29812</strain>
    </source>
</reference>
<dbReference type="InParanoid" id="F8ACG2"/>
<dbReference type="InterPro" id="IPR022764">
    <property type="entry name" value="Peptidase_S54_rhomboid_dom"/>
</dbReference>
<feature type="transmembrane region" description="Helical" evidence="7">
    <location>
        <begin position="155"/>
        <end position="179"/>
    </location>
</feature>
<dbReference type="HOGENOM" id="CLU_055068_5_1_0"/>
<gene>
    <name evidence="9" type="ordered locus">Thein_0785</name>
</gene>
<dbReference type="GO" id="GO:0016020">
    <property type="term" value="C:membrane"/>
    <property type="evidence" value="ECO:0007669"/>
    <property type="project" value="UniProtKB-SubCell"/>
</dbReference>
<dbReference type="PANTHER" id="PTHR43731:SF14">
    <property type="entry name" value="PRESENILIN-ASSOCIATED RHOMBOID-LIKE PROTEIN, MITOCHONDRIAL"/>
    <property type="match status" value="1"/>
</dbReference>
<evidence type="ECO:0000259" key="8">
    <source>
        <dbReference type="Pfam" id="PF01694"/>
    </source>
</evidence>
<keyword evidence="5 7" id="KW-1133">Transmembrane helix</keyword>
<evidence type="ECO:0000313" key="10">
    <source>
        <dbReference type="Proteomes" id="UP000006793"/>
    </source>
</evidence>
<dbReference type="Gene3D" id="1.20.1540.10">
    <property type="entry name" value="Rhomboid-like"/>
    <property type="match status" value="1"/>
</dbReference>
<feature type="transmembrane region" description="Helical" evidence="7">
    <location>
        <begin position="66"/>
        <end position="93"/>
    </location>
</feature>
<sequence length="246" mass="27792">MFPIQDSAPRRGVPLATYFLIAVNVAIFLVEVSLPKELLQQIVFYLGVVPARYTGGLNDVGPGLKYLALFTSLFLHGSWIHLFGNMWTLWIFGDNVEDRMGSLRFLAFYILCGLAASFTHIYFHPTSTVPTIGASGAISGVLGAYYALFPLARVIVMIPVFIFPFFFELPAVFYLAWWFFLQVFSGTLSIVHGEIVGGVAWWAHAGGFVAGLLLHRFFCKRGFRKYFFDEYRPWGVLALYQNKTNR</sequence>
<keyword evidence="10" id="KW-1185">Reference proteome</keyword>
<evidence type="ECO:0000256" key="4">
    <source>
        <dbReference type="ARBA" id="ARBA00022801"/>
    </source>
</evidence>
<accession>F8ACG2</accession>
<keyword evidence="3 7" id="KW-0812">Transmembrane</keyword>
<dbReference type="GO" id="GO:0004252">
    <property type="term" value="F:serine-type endopeptidase activity"/>
    <property type="evidence" value="ECO:0007669"/>
    <property type="project" value="InterPro"/>
</dbReference>
<dbReference type="OrthoDB" id="9778341at2"/>
<dbReference type="EMBL" id="CP002683">
    <property type="protein sequence ID" value="AEH44663.1"/>
    <property type="molecule type" value="Genomic_DNA"/>
</dbReference>
<dbReference type="STRING" id="667014.Thein_0785"/>
<name>F8ACG2_THEID</name>
<comment type="similarity">
    <text evidence="2">Belongs to the peptidase S54 family.</text>
</comment>
<reference evidence="10" key="1">
    <citation type="submission" date="2011-04" db="EMBL/GenBank/DDBJ databases">
        <title>The complete genome of Thermodesulfatator indicus DSM 15286.</title>
        <authorList>
            <person name="Lucas S."/>
            <person name="Copeland A."/>
            <person name="Lapidus A."/>
            <person name="Bruce D."/>
            <person name="Goodwin L."/>
            <person name="Pitluck S."/>
            <person name="Peters L."/>
            <person name="Kyrpides N."/>
            <person name="Mavromatis K."/>
            <person name="Pagani I."/>
            <person name="Ivanova N."/>
            <person name="Saunders L."/>
            <person name="Detter J.C."/>
            <person name="Tapia R."/>
            <person name="Han C."/>
            <person name="Land M."/>
            <person name="Hauser L."/>
            <person name="Markowitz V."/>
            <person name="Cheng J.-F."/>
            <person name="Hugenholtz P."/>
            <person name="Woyke T."/>
            <person name="Wu D."/>
            <person name="Spring S."/>
            <person name="Schroeder M."/>
            <person name="Brambilla E."/>
            <person name="Klenk H.-P."/>
            <person name="Eisen J.A."/>
        </authorList>
    </citation>
    <scope>NUCLEOTIDE SEQUENCE [LARGE SCALE GENOMIC DNA]</scope>
    <source>
        <strain evidence="10">DSM 15286 / JCM 11887 / CIR29812</strain>
    </source>
</reference>
<feature type="transmembrane region" description="Helical" evidence="7">
    <location>
        <begin position="199"/>
        <end position="218"/>
    </location>
</feature>
<feature type="transmembrane region" description="Helical" evidence="7">
    <location>
        <begin position="105"/>
        <end position="123"/>
    </location>
</feature>
<evidence type="ECO:0000256" key="1">
    <source>
        <dbReference type="ARBA" id="ARBA00004141"/>
    </source>
</evidence>
<feature type="domain" description="Peptidase S54 rhomboid" evidence="8">
    <location>
        <begin position="66"/>
        <end position="220"/>
    </location>
</feature>
<proteinExistence type="inferred from homology"/>
<dbReference type="SUPFAM" id="SSF144091">
    <property type="entry name" value="Rhomboid-like"/>
    <property type="match status" value="1"/>
</dbReference>